<protein>
    <submittedName>
        <fullName evidence="2">Uncharacterized protein</fullName>
    </submittedName>
</protein>
<keyword evidence="3" id="KW-1185">Reference proteome</keyword>
<evidence type="ECO:0000256" key="1">
    <source>
        <dbReference type="SAM" id="MobiDB-lite"/>
    </source>
</evidence>
<name>A0A139SKE7_9BACT</name>
<evidence type="ECO:0000313" key="3">
    <source>
        <dbReference type="Proteomes" id="UP000070058"/>
    </source>
</evidence>
<sequence>MKRRRKKSAAPQCNQNLRRRSDRHTGNVRTQHSDSRQAARARSIAHIPQSAGQKKNSGAVCGPMLRFLGQKGH</sequence>
<reference evidence="3" key="1">
    <citation type="submission" date="2016-02" db="EMBL/GenBank/DDBJ databases">
        <authorList>
            <person name="Sanders J.G."/>
            <person name="Lin J.Y."/>
            <person name="Wertz J.T."/>
            <person name="Russell J.A."/>
            <person name="Moreau C.S."/>
            <person name="Powell S."/>
        </authorList>
    </citation>
    <scope>NUCLEOTIDE SEQUENCE [LARGE SCALE GENOMIC DNA]</scope>
    <source>
        <strain evidence="3">CAG34</strain>
    </source>
</reference>
<organism evidence="2 3">
    <name type="scientific">Cephaloticoccus primus</name>
    <dbReference type="NCBI Taxonomy" id="1548207"/>
    <lineage>
        <taxon>Bacteria</taxon>
        <taxon>Pseudomonadati</taxon>
        <taxon>Verrucomicrobiota</taxon>
        <taxon>Opitutia</taxon>
        <taxon>Opitutales</taxon>
        <taxon>Opitutaceae</taxon>
        <taxon>Cephaloticoccus</taxon>
    </lineage>
</organism>
<dbReference type="EMBL" id="LSZQ01000053">
    <property type="protein sequence ID" value="KXU35006.1"/>
    <property type="molecule type" value="Genomic_DNA"/>
</dbReference>
<dbReference type="AlphaFoldDB" id="A0A139SKE7"/>
<proteinExistence type="predicted"/>
<accession>A0A139SKE7</accession>
<dbReference type="Proteomes" id="UP000070058">
    <property type="component" value="Unassembled WGS sequence"/>
</dbReference>
<feature type="region of interest" description="Disordered" evidence="1">
    <location>
        <begin position="1"/>
        <end position="60"/>
    </location>
</feature>
<comment type="caution">
    <text evidence="2">The sequence shown here is derived from an EMBL/GenBank/DDBJ whole genome shotgun (WGS) entry which is preliminary data.</text>
</comment>
<evidence type="ECO:0000313" key="2">
    <source>
        <dbReference type="EMBL" id="KXU35006.1"/>
    </source>
</evidence>
<gene>
    <name evidence="2" type="ORF">AXK11_07530</name>
</gene>